<proteinExistence type="predicted"/>
<organism evidence="2 3">
    <name type="scientific">Cymbomonas tetramitiformis</name>
    <dbReference type="NCBI Taxonomy" id="36881"/>
    <lineage>
        <taxon>Eukaryota</taxon>
        <taxon>Viridiplantae</taxon>
        <taxon>Chlorophyta</taxon>
        <taxon>Pyramimonadophyceae</taxon>
        <taxon>Pyramimonadales</taxon>
        <taxon>Pyramimonadaceae</taxon>
        <taxon>Cymbomonas</taxon>
    </lineage>
</organism>
<sequence>MNLSTADLAVSKCSRRGTLQYVIAACSELIVVQQAEASPTVNLFQRMLGIDPSEACLTKLPEDIERGAKILIEELQGERSIRYWGVEPWSRALRELSPPSLAAPVTYPTWLEGTWRVSTQLRDVKFPLGRKFISDTVPGYRVASILVLPNIGKEPEYDTRFILPDLTGDVVEDRAFSLCQKFEAFWPDATVTSVFSEPTSVQMKYEGPTARQKAVEQQVDLRVVYGESYKIDETRTITAEVFSQNNLEQGLVTQYKVITVYQRGLEGEVTGIQRVSAFLQDTEAKYFESDGFSVANYDYNFSMRKHSV</sequence>
<evidence type="ECO:0000259" key="1">
    <source>
        <dbReference type="Pfam" id="PF20670"/>
    </source>
</evidence>
<reference evidence="2 3" key="1">
    <citation type="journal article" date="2015" name="Genome Biol. Evol.">
        <title>Comparative Genomics of a Bacterivorous Green Alga Reveals Evolutionary Causalities and Consequences of Phago-Mixotrophic Mode of Nutrition.</title>
        <authorList>
            <person name="Burns J.A."/>
            <person name="Paasch A."/>
            <person name="Narechania A."/>
            <person name="Kim E."/>
        </authorList>
    </citation>
    <scope>NUCLEOTIDE SEQUENCE [LARGE SCALE GENOMIC DNA]</scope>
    <source>
        <strain evidence="2 3">PLY_AMNH</strain>
    </source>
</reference>
<feature type="domain" description="DUF6816" evidence="1">
    <location>
        <begin position="104"/>
        <end position="306"/>
    </location>
</feature>
<dbReference type="InterPro" id="IPR049213">
    <property type="entry name" value="DUF6816"/>
</dbReference>
<evidence type="ECO:0000313" key="3">
    <source>
        <dbReference type="Proteomes" id="UP001190700"/>
    </source>
</evidence>
<keyword evidence="3" id="KW-1185">Reference proteome</keyword>
<protein>
    <recommendedName>
        <fullName evidence="1">DUF6816 domain-containing protein</fullName>
    </recommendedName>
</protein>
<name>A0AAE0BJ53_9CHLO</name>
<dbReference type="Proteomes" id="UP001190700">
    <property type="component" value="Unassembled WGS sequence"/>
</dbReference>
<accession>A0AAE0BJ53</accession>
<comment type="caution">
    <text evidence="2">The sequence shown here is derived from an EMBL/GenBank/DDBJ whole genome shotgun (WGS) entry which is preliminary data.</text>
</comment>
<dbReference type="AlphaFoldDB" id="A0AAE0BJ53"/>
<dbReference type="EMBL" id="LGRX02034927">
    <property type="protein sequence ID" value="KAK3236644.1"/>
    <property type="molecule type" value="Genomic_DNA"/>
</dbReference>
<evidence type="ECO:0000313" key="2">
    <source>
        <dbReference type="EMBL" id="KAK3236644.1"/>
    </source>
</evidence>
<gene>
    <name evidence="2" type="ORF">CYMTET_53232</name>
</gene>
<dbReference type="Pfam" id="PF20670">
    <property type="entry name" value="DUF6816"/>
    <property type="match status" value="1"/>
</dbReference>